<dbReference type="SUPFAM" id="SSF51735">
    <property type="entry name" value="NAD(P)-binding Rossmann-fold domains"/>
    <property type="match status" value="1"/>
</dbReference>
<feature type="compositionally biased region" description="Low complexity" evidence="1">
    <location>
        <begin position="283"/>
        <end position="296"/>
    </location>
</feature>
<sequence length="302" mass="32644">MRLFITGATGFVGSHLVRQALAAGHEVLALRRPGSTPRIPLTTEPKWLEGDLEFFDAGSLCHCDVMIHAAAHSANTPYDSLDACIRWNVLAALQAVTRAHASGIRGFVFVGSCFEYGNSGGDFTAIPADAPLRPMGSYPVSKAMAGLALLEFARERQLCASLARLFHVYGEGEPSGRFWPSLARAAADGQDFAMSDGTQVRDFVPVETAAYLLLREAERLDTLDLPEQTVANLGTGQGQRLVDFAAAEWRRLGAAGALLPGTYPRRIGEVERLVADLTRRQWPCSTTPPSAPPHSARYGHTR</sequence>
<dbReference type="InterPro" id="IPR050177">
    <property type="entry name" value="Lipid_A_modif_metabolic_enz"/>
</dbReference>
<dbReference type="Pfam" id="PF01370">
    <property type="entry name" value="Epimerase"/>
    <property type="match status" value="1"/>
</dbReference>
<dbReference type="EMBL" id="BJNV01000030">
    <property type="protein sequence ID" value="GEC95935.1"/>
    <property type="molecule type" value="Genomic_DNA"/>
</dbReference>
<reference evidence="3 4" key="1">
    <citation type="submission" date="2019-06" db="EMBL/GenBank/DDBJ databases">
        <title>Whole genome shotgun sequence of Zoogloea ramigera NBRC 15342.</title>
        <authorList>
            <person name="Hosoyama A."/>
            <person name="Uohara A."/>
            <person name="Ohji S."/>
            <person name="Ichikawa N."/>
        </authorList>
    </citation>
    <scope>NUCLEOTIDE SEQUENCE [LARGE SCALE GENOMIC DNA]</scope>
    <source>
        <strain evidence="3 4">NBRC 15342</strain>
    </source>
</reference>
<dbReference type="OrthoDB" id="9769113at2"/>
<proteinExistence type="predicted"/>
<dbReference type="InterPro" id="IPR036291">
    <property type="entry name" value="NAD(P)-bd_dom_sf"/>
</dbReference>
<protein>
    <submittedName>
        <fullName evidence="3">Nucleoside-diphosphate sugar epimerase</fullName>
    </submittedName>
</protein>
<organism evidence="3 4">
    <name type="scientific">Zoogloea ramigera</name>
    <dbReference type="NCBI Taxonomy" id="350"/>
    <lineage>
        <taxon>Bacteria</taxon>
        <taxon>Pseudomonadati</taxon>
        <taxon>Pseudomonadota</taxon>
        <taxon>Betaproteobacteria</taxon>
        <taxon>Rhodocyclales</taxon>
        <taxon>Zoogloeaceae</taxon>
        <taxon>Zoogloea</taxon>
    </lineage>
</organism>
<feature type="region of interest" description="Disordered" evidence="1">
    <location>
        <begin position="282"/>
        <end position="302"/>
    </location>
</feature>
<dbReference type="InterPro" id="IPR001509">
    <property type="entry name" value="Epimerase_deHydtase"/>
</dbReference>
<accession>A0A4Y4CSL8</accession>
<dbReference type="Gene3D" id="3.40.50.720">
    <property type="entry name" value="NAD(P)-binding Rossmann-like Domain"/>
    <property type="match status" value="1"/>
</dbReference>
<dbReference type="AlphaFoldDB" id="A0A4Y4CSL8"/>
<name>A0A4Y4CSL8_ZOORA</name>
<evidence type="ECO:0000256" key="1">
    <source>
        <dbReference type="SAM" id="MobiDB-lite"/>
    </source>
</evidence>
<dbReference type="Proteomes" id="UP000318422">
    <property type="component" value="Unassembled WGS sequence"/>
</dbReference>
<comment type="caution">
    <text evidence="3">The sequence shown here is derived from an EMBL/GenBank/DDBJ whole genome shotgun (WGS) entry which is preliminary data.</text>
</comment>
<keyword evidence="4" id="KW-1185">Reference proteome</keyword>
<evidence type="ECO:0000313" key="3">
    <source>
        <dbReference type="EMBL" id="GEC95935.1"/>
    </source>
</evidence>
<feature type="domain" description="NAD-dependent epimerase/dehydratase" evidence="2">
    <location>
        <begin position="4"/>
        <end position="226"/>
    </location>
</feature>
<dbReference type="RefSeq" id="WP_141351764.1">
    <property type="nucleotide sequence ID" value="NZ_BJNV01000030.1"/>
</dbReference>
<evidence type="ECO:0000259" key="2">
    <source>
        <dbReference type="Pfam" id="PF01370"/>
    </source>
</evidence>
<dbReference type="PANTHER" id="PTHR43245">
    <property type="entry name" value="BIFUNCTIONAL POLYMYXIN RESISTANCE PROTEIN ARNA"/>
    <property type="match status" value="1"/>
</dbReference>
<evidence type="ECO:0000313" key="4">
    <source>
        <dbReference type="Proteomes" id="UP000318422"/>
    </source>
</evidence>
<gene>
    <name evidence="3" type="ORF">ZRA01_20080</name>
</gene>